<comment type="similarity">
    <text evidence="3">Belongs to the prokaryotic Ku family.</text>
</comment>
<protein>
    <recommendedName>
        <fullName evidence="3">Non-homologous end joining protein Ku</fullName>
    </recommendedName>
</protein>
<evidence type="ECO:0000256" key="3">
    <source>
        <dbReference type="HAMAP-Rule" id="MF_01875"/>
    </source>
</evidence>
<dbReference type="Gene3D" id="2.40.290.10">
    <property type="match status" value="1"/>
</dbReference>
<dbReference type="RefSeq" id="WP_344772549.1">
    <property type="nucleotide sequence ID" value="NZ_BAABBX010000001.1"/>
</dbReference>
<dbReference type="InterPro" id="IPR006164">
    <property type="entry name" value="DNA_bd_Ku70/Ku80"/>
</dbReference>
<comment type="caution">
    <text evidence="6">The sequence shown here is derived from an EMBL/GenBank/DDBJ whole genome shotgun (WGS) entry which is preliminary data.</text>
</comment>
<reference evidence="7" key="1">
    <citation type="journal article" date="2019" name="Int. J. Syst. Evol. Microbiol.">
        <title>The Global Catalogue of Microorganisms (GCM) 10K type strain sequencing project: providing services to taxonomists for standard genome sequencing and annotation.</title>
        <authorList>
            <consortium name="The Broad Institute Genomics Platform"/>
            <consortium name="The Broad Institute Genome Sequencing Center for Infectious Disease"/>
            <person name="Wu L."/>
            <person name="Ma J."/>
        </authorList>
    </citation>
    <scope>NUCLEOTIDE SEQUENCE [LARGE SCALE GENOMIC DNA]</scope>
    <source>
        <strain evidence="7">JCM 17593</strain>
    </source>
</reference>
<keyword evidence="3" id="KW-0227">DNA damage</keyword>
<dbReference type="PANTHER" id="PTHR41251:SF1">
    <property type="entry name" value="NON-HOMOLOGOUS END JOINING PROTEIN KU"/>
    <property type="match status" value="1"/>
</dbReference>
<dbReference type="InterPro" id="IPR009187">
    <property type="entry name" value="Prok_Ku"/>
</dbReference>
<accession>A0ABP8AE16</accession>
<feature type="domain" description="Ku" evidence="5">
    <location>
        <begin position="52"/>
        <end position="180"/>
    </location>
</feature>
<comment type="subunit">
    <text evidence="3">Homodimer. Interacts with LigD.</text>
</comment>
<evidence type="ECO:0000313" key="7">
    <source>
        <dbReference type="Proteomes" id="UP001500213"/>
    </source>
</evidence>
<proteinExistence type="inferred from homology"/>
<keyword evidence="2 3" id="KW-0233">DNA recombination</keyword>
<organism evidence="6 7">
    <name type="scientific">Gryllotalpicola kribbensis</name>
    <dbReference type="NCBI Taxonomy" id="993084"/>
    <lineage>
        <taxon>Bacteria</taxon>
        <taxon>Bacillati</taxon>
        <taxon>Actinomycetota</taxon>
        <taxon>Actinomycetes</taxon>
        <taxon>Micrococcales</taxon>
        <taxon>Microbacteriaceae</taxon>
        <taxon>Gryllotalpicola</taxon>
    </lineage>
</organism>
<gene>
    <name evidence="3" type="primary">ku</name>
    <name evidence="6" type="ORF">GCM10022288_00330</name>
</gene>
<evidence type="ECO:0000313" key="6">
    <source>
        <dbReference type="EMBL" id="GAA4182438.1"/>
    </source>
</evidence>
<dbReference type="SMART" id="SM00559">
    <property type="entry name" value="Ku78"/>
    <property type="match status" value="1"/>
</dbReference>
<evidence type="ECO:0000256" key="4">
    <source>
        <dbReference type="SAM" id="MobiDB-lite"/>
    </source>
</evidence>
<name>A0ABP8AE16_9MICO</name>
<feature type="compositionally biased region" description="Low complexity" evidence="4">
    <location>
        <begin position="268"/>
        <end position="282"/>
    </location>
</feature>
<comment type="function">
    <text evidence="3">With LigD forms a non-homologous end joining (NHEJ) DNA repair enzyme, which repairs dsDNA breaks with reduced fidelity. Binds linear dsDNA with 5'- and 3'- overhangs but not closed circular dsDNA nor ssDNA. Recruits and stimulates the ligase activity of LigD.</text>
</comment>
<dbReference type="PANTHER" id="PTHR41251">
    <property type="entry name" value="NON-HOMOLOGOUS END JOINING PROTEIN KU"/>
    <property type="match status" value="1"/>
</dbReference>
<dbReference type="NCBIfam" id="TIGR02772">
    <property type="entry name" value="Ku_bact"/>
    <property type="match status" value="1"/>
</dbReference>
<dbReference type="Proteomes" id="UP001500213">
    <property type="component" value="Unassembled WGS sequence"/>
</dbReference>
<keyword evidence="7" id="KW-1185">Reference proteome</keyword>
<dbReference type="PIRSF" id="PIRSF006493">
    <property type="entry name" value="Prok_Ku"/>
    <property type="match status" value="1"/>
</dbReference>
<keyword evidence="1 3" id="KW-0238">DNA-binding</keyword>
<dbReference type="InterPro" id="IPR016194">
    <property type="entry name" value="SPOC-like_C_dom_sf"/>
</dbReference>
<dbReference type="CDD" id="cd00789">
    <property type="entry name" value="KU_like"/>
    <property type="match status" value="1"/>
</dbReference>
<evidence type="ECO:0000256" key="1">
    <source>
        <dbReference type="ARBA" id="ARBA00023125"/>
    </source>
</evidence>
<feature type="region of interest" description="Disordered" evidence="4">
    <location>
        <begin position="260"/>
        <end position="290"/>
    </location>
</feature>
<keyword evidence="3" id="KW-0234">DNA repair</keyword>
<sequence>MRAIGKRSISFGLVNVPVKIYTATQDHDIALHQVHDKDGGRIHYERRCDICGKVIPFEHIDHAYDAGDRTVVIDDDDMEALPEASRDDVEVIEFVPSEQLDPITFERSYYLEPEKGGVKAYVLLRRTLERTDRTAIVRFALRNKTHLGALRVHDDGVMVLQSLLWGDEVREADFSVLEKPPRITPKEQELADSLVKSLEADFNPEDYKDEYQDELKKLIDAKLEQGDTVDTAATFGEEAEDEGGEEGGAEVVDLMEALRRSVDRKRSAGSSASSGSSGSRSSGSRRRKAN</sequence>
<evidence type="ECO:0000256" key="2">
    <source>
        <dbReference type="ARBA" id="ARBA00023172"/>
    </source>
</evidence>
<dbReference type="SUPFAM" id="SSF100939">
    <property type="entry name" value="SPOC domain-like"/>
    <property type="match status" value="1"/>
</dbReference>
<dbReference type="HAMAP" id="MF_01875">
    <property type="entry name" value="Prokaryotic_Ku"/>
    <property type="match status" value="1"/>
</dbReference>
<dbReference type="EMBL" id="BAABBX010000001">
    <property type="protein sequence ID" value="GAA4182438.1"/>
    <property type="molecule type" value="Genomic_DNA"/>
</dbReference>
<dbReference type="Pfam" id="PF02735">
    <property type="entry name" value="Ku"/>
    <property type="match status" value="1"/>
</dbReference>
<evidence type="ECO:0000259" key="5">
    <source>
        <dbReference type="SMART" id="SM00559"/>
    </source>
</evidence>